<accession>J0H763</accession>
<gene>
    <name evidence="1" type="ORF">Rleg9DRAFT_4870</name>
</gene>
<organism evidence="1 2">
    <name type="scientific">Rhizobium leguminosarum bv. trifolii WSM597</name>
    <dbReference type="NCBI Taxonomy" id="754764"/>
    <lineage>
        <taxon>Bacteria</taxon>
        <taxon>Pseudomonadati</taxon>
        <taxon>Pseudomonadota</taxon>
        <taxon>Alphaproteobacteria</taxon>
        <taxon>Hyphomicrobiales</taxon>
        <taxon>Rhizobiaceae</taxon>
        <taxon>Rhizobium/Agrobacterium group</taxon>
        <taxon>Rhizobium</taxon>
    </lineage>
</organism>
<reference evidence="1 2" key="1">
    <citation type="submission" date="2012-02" db="EMBL/GenBank/DDBJ databases">
        <title>Improved High-Quality Draft Sequence of Rhizobium leguminosarum bv. trifolii WSM597.</title>
        <authorList>
            <consortium name="US DOE Joint Genome Institute"/>
            <person name="Lucas S."/>
            <person name="Han J."/>
            <person name="Lapidus A."/>
            <person name="Cheng J.-F."/>
            <person name="Goodwin L."/>
            <person name="Pitluck S."/>
            <person name="Peters L."/>
            <person name="Ovchinnikova G."/>
            <person name="Held B."/>
            <person name="Detter J.C."/>
            <person name="Han C."/>
            <person name="Tapia R."/>
            <person name="Land M."/>
            <person name="Hauser L."/>
            <person name="Kyrpides N."/>
            <person name="Ivanova N."/>
            <person name="Pagani I."/>
            <person name="Brau L."/>
            <person name="Yates R."/>
            <person name="O'Hara G."/>
            <person name="Rui T."/>
            <person name="Howieson J."/>
            <person name="Reeve W."/>
            <person name="Woyke T."/>
        </authorList>
    </citation>
    <scope>NUCLEOTIDE SEQUENCE [LARGE SCALE GENOMIC DNA]</scope>
    <source>
        <strain evidence="1 2">WSM597</strain>
    </source>
</reference>
<dbReference type="OrthoDB" id="8403956at2"/>
<proteinExistence type="predicted"/>
<dbReference type="HOGENOM" id="CLU_165499_0_0_5"/>
<evidence type="ECO:0000313" key="2">
    <source>
        <dbReference type="Proteomes" id="UP000005092"/>
    </source>
</evidence>
<name>J0H763_RHILT</name>
<dbReference type="Proteomes" id="UP000005092">
    <property type="component" value="Unassembled WGS sequence"/>
</dbReference>
<dbReference type="AlphaFoldDB" id="J0H763"/>
<evidence type="ECO:0000313" key="1">
    <source>
        <dbReference type="EMBL" id="EJB05978.1"/>
    </source>
</evidence>
<sequence>MLLIDRDFKRGGERFAIPSQGEVEGKLAVTEIVSIACLREVLGSKDDLATAKLRRKVLRTLRQRFALMKLTREDEIAAAEYALEFFDAALEEARRH</sequence>
<dbReference type="EMBL" id="JH719381">
    <property type="protein sequence ID" value="EJB05978.1"/>
    <property type="molecule type" value="Genomic_DNA"/>
</dbReference>
<protein>
    <submittedName>
        <fullName evidence="1">Uncharacterized protein</fullName>
    </submittedName>
</protein>
<dbReference type="RefSeq" id="WP_003590873.1">
    <property type="nucleotide sequence ID" value="NZ_JH719381.1"/>
</dbReference>